<protein>
    <submittedName>
        <fullName evidence="2">Uncharacterized protein</fullName>
    </submittedName>
</protein>
<organism evidence="2 3">
    <name type="scientific">Mucor circinelloides f. lusitanicus</name>
    <name type="common">Mucor racemosus var. lusitanicus</name>
    <dbReference type="NCBI Taxonomy" id="29924"/>
    <lineage>
        <taxon>Eukaryota</taxon>
        <taxon>Fungi</taxon>
        <taxon>Fungi incertae sedis</taxon>
        <taxon>Mucoromycota</taxon>
        <taxon>Mucoromycotina</taxon>
        <taxon>Mucoromycetes</taxon>
        <taxon>Mucorales</taxon>
        <taxon>Mucorineae</taxon>
        <taxon>Mucoraceae</taxon>
        <taxon>Mucor</taxon>
    </lineage>
</organism>
<dbReference type="AlphaFoldDB" id="A0A8H4EWQ9"/>
<evidence type="ECO:0000313" key="3">
    <source>
        <dbReference type="Proteomes" id="UP000469890"/>
    </source>
</evidence>
<keyword evidence="1" id="KW-1133">Transmembrane helix</keyword>
<accession>A0A8H4EWQ9</accession>
<reference evidence="2 3" key="1">
    <citation type="submission" date="2019-09" db="EMBL/GenBank/DDBJ databases">
        <authorList>
            <consortium name="DOE Joint Genome Institute"/>
            <person name="Mondo S.J."/>
            <person name="Navarro-Mendoza M.I."/>
            <person name="Perez-Arques C."/>
            <person name="Panchal S."/>
            <person name="Nicolas F.E."/>
            <person name="Ganguly P."/>
            <person name="Pangilinan J."/>
            <person name="Grigoriev I."/>
            <person name="Heitman J."/>
            <person name="Sanya K."/>
            <person name="Garre V."/>
        </authorList>
    </citation>
    <scope>NUCLEOTIDE SEQUENCE [LARGE SCALE GENOMIC DNA]</scope>
    <source>
        <strain evidence="2 3">MU402</strain>
    </source>
</reference>
<feature type="transmembrane region" description="Helical" evidence="1">
    <location>
        <begin position="12"/>
        <end position="38"/>
    </location>
</feature>
<dbReference type="EMBL" id="JAAECE010000013">
    <property type="protein sequence ID" value="KAF1796158.1"/>
    <property type="molecule type" value="Genomic_DNA"/>
</dbReference>
<keyword evidence="1" id="KW-0472">Membrane</keyword>
<gene>
    <name evidence="2" type="ORF">FB192DRAFT_1466924</name>
</gene>
<evidence type="ECO:0000313" key="2">
    <source>
        <dbReference type="EMBL" id="KAF1796158.1"/>
    </source>
</evidence>
<sequence>MFLSSIRSHLESLIYTNIYTLTCTSFLVFYSFFSLYYMQIIHPAATPRARRCYSCPAFIHSEPINNLTTENLKMHNDFYTSDELAYLDDIVEAFVETQLQIIHRETLLDKYNTTQGQSLVLLEDGGVNEIIRQTESSISITNKTPHQALLETYNQDKLALIMQGLGVTGSLLPAAFSLPSASTDLSSASAKHNKRKSTSSYWKSKLITSVKRDELTFAAFRYPKTVDIHHLRSIAIRLLVNLCPYTNNN</sequence>
<name>A0A8H4EWQ9_MUCCL</name>
<dbReference type="Proteomes" id="UP000469890">
    <property type="component" value="Unassembled WGS sequence"/>
</dbReference>
<proteinExistence type="predicted"/>
<evidence type="ECO:0000256" key="1">
    <source>
        <dbReference type="SAM" id="Phobius"/>
    </source>
</evidence>
<keyword evidence="1" id="KW-0812">Transmembrane</keyword>
<comment type="caution">
    <text evidence="2">The sequence shown here is derived from an EMBL/GenBank/DDBJ whole genome shotgun (WGS) entry which is preliminary data.</text>
</comment>